<name>A0A7K6CNK7_9PASS</name>
<feature type="non-terminal residue" evidence="1">
    <location>
        <position position="139"/>
    </location>
</feature>
<evidence type="ECO:0000313" key="2">
    <source>
        <dbReference type="Proteomes" id="UP000571324"/>
    </source>
</evidence>
<feature type="non-terminal residue" evidence="1">
    <location>
        <position position="1"/>
    </location>
</feature>
<sequence>LLAQEAGLKVCGHPGSACDVAPEPDSSTGLVQVSLQGTPHQVTGTVQGSSPVLREINGATFKQAAPLSGPLLIYRAKASDASALATLTGLLSKAGIQLLSYHSSSAVAGEQWSIVGLSAPLSNLSELKPRVMEIFQLHL</sequence>
<dbReference type="AlphaFoldDB" id="A0A7K6CNK7"/>
<evidence type="ECO:0000313" key="1">
    <source>
        <dbReference type="EMBL" id="NWV16334.1"/>
    </source>
</evidence>
<gene>
    <name evidence="1" type="primary">Phgdh</name>
    <name evidence="1" type="ORF">ORISOL_R04651</name>
</gene>
<accession>A0A7K6CNK7</accession>
<dbReference type="EMBL" id="VZRL01000174">
    <property type="protein sequence ID" value="NWV16334.1"/>
    <property type="molecule type" value="Genomic_DNA"/>
</dbReference>
<organism evidence="1 2">
    <name type="scientific">Origma solitaria</name>
    <dbReference type="NCBI Taxonomy" id="720586"/>
    <lineage>
        <taxon>Eukaryota</taxon>
        <taxon>Metazoa</taxon>
        <taxon>Chordata</taxon>
        <taxon>Craniata</taxon>
        <taxon>Vertebrata</taxon>
        <taxon>Euteleostomi</taxon>
        <taxon>Archelosauria</taxon>
        <taxon>Archosauria</taxon>
        <taxon>Dinosauria</taxon>
        <taxon>Saurischia</taxon>
        <taxon>Theropoda</taxon>
        <taxon>Coelurosauria</taxon>
        <taxon>Aves</taxon>
        <taxon>Neognathae</taxon>
        <taxon>Neoaves</taxon>
        <taxon>Telluraves</taxon>
        <taxon>Australaves</taxon>
        <taxon>Passeriformes</taxon>
        <taxon>Meliphagoidea</taxon>
        <taxon>Acanthizidae</taxon>
        <taxon>Origma</taxon>
    </lineage>
</organism>
<comment type="caution">
    <text evidence="1">The sequence shown here is derived from an EMBL/GenBank/DDBJ whole genome shotgun (WGS) entry which is preliminary data.</text>
</comment>
<dbReference type="OrthoDB" id="1621027at2759"/>
<protein>
    <submittedName>
        <fullName evidence="1">SERA dehydrogenase</fullName>
    </submittedName>
</protein>
<reference evidence="1 2" key="1">
    <citation type="submission" date="2019-09" db="EMBL/GenBank/DDBJ databases">
        <title>Bird 10,000 Genomes (B10K) Project - Family phase.</title>
        <authorList>
            <person name="Zhang G."/>
        </authorList>
    </citation>
    <scope>NUCLEOTIDE SEQUENCE [LARGE SCALE GENOMIC DNA]</scope>
    <source>
        <strain evidence="1">B10K-DU-029-52</strain>
    </source>
</reference>
<keyword evidence="2" id="KW-1185">Reference proteome</keyword>
<dbReference type="Proteomes" id="UP000571324">
    <property type="component" value="Unassembled WGS sequence"/>
</dbReference>
<proteinExistence type="predicted"/>